<accession>A0A844W4D1</accession>
<dbReference type="Pfam" id="PF19799">
    <property type="entry name" value="DUF6282"/>
    <property type="match status" value="1"/>
</dbReference>
<dbReference type="AlphaFoldDB" id="A0A844W4D1"/>
<proteinExistence type="predicted"/>
<dbReference type="EMBL" id="WNXQ01000006">
    <property type="protein sequence ID" value="MWB78687.1"/>
    <property type="molecule type" value="Genomic_DNA"/>
</dbReference>
<dbReference type="InterPro" id="IPR046249">
    <property type="entry name" value="DUF6282"/>
</dbReference>
<gene>
    <name evidence="1" type="ORF">GLS40_11670</name>
</gene>
<sequence>MSAGSGIGTRPAAGQVGDEARALLRGAVDLDCRCAPTGAGGLPTHREAAEEAAALGLAGLVFRDDGYGTEPFAALLSETRLAVEGQAVFGSVTLNGVSGGLNLHAAEHCLMLHGRVVVMPTTSAENHLRALRWPGRGAAKGHPVKALRAIDRLGRVLPEAREVIEVVAERDGVLDGGYLHVAEILPLFRAAAEMGLRRMVVSDPMRRNAAKPQDIAELVALGARIALPPDAAAMTPELLAELSGNAAGSLILGLGARAEGRGLLPRYAAALRFWGEAGLSPDAIRNGVTNVPATLLGLSQRADCKEPA</sequence>
<reference evidence="1 2" key="1">
    <citation type="submission" date="2019-11" db="EMBL/GenBank/DDBJ databases">
        <title>Pseudooceanicola pacifica sp. nov., isolated from deep-sea sediment of the Pacific Ocean.</title>
        <authorList>
            <person name="Lyu L."/>
        </authorList>
    </citation>
    <scope>NUCLEOTIDE SEQUENCE [LARGE SCALE GENOMIC DNA]</scope>
    <source>
        <strain evidence="1 2">216_PA32_1</strain>
    </source>
</reference>
<name>A0A844W4D1_9RHOB</name>
<protein>
    <submittedName>
        <fullName evidence="1">Uncharacterized protein</fullName>
    </submittedName>
</protein>
<evidence type="ECO:0000313" key="2">
    <source>
        <dbReference type="Proteomes" id="UP000443843"/>
    </source>
</evidence>
<comment type="caution">
    <text evidence="1">The sequence shown here is derived from an EMBL/GenBank/DDBJ whole genome shotgun (WGS) entry which is preliminary data.</text>
</comment>
<dbReference type="Proteomes" id="UP000443843">
    <property type="component" value="Unassembled WGS sequence"/>
</dbReference>
<evidence type="ECO:0000313" key="1">
    <source>
        <dbReference type="EMBL" id="MWB78687.1"/>
    </source>
</evidence>
<keyword evidence="2" id="KW-1185">Reference proteome</keyword>
<dbReference type="RefSeq" id="WP_160382905.1">
    <property type="nucleotide sequence ID" value="NZ_WNXQ01000006.1"/>
</dbReference>
<organism evidence="1 2">
    <name type="scientific">Pseudooceanicola pacificus</name>
    <dbReference type="NCBI Taxonomy" id="2676438"/>
    <lineage>
        <taxon>Bacteria</taxon>
        <taxon>Pseudomonadati</taxon>
        <taxon>Pseudomonadota</taxon>
        <taxon>Alphaproteobacteria</taxon>
        <taxon>Rhodobacterales</taxon>
        <taxon>Paracoccaceae</taxon>
        <taxon>Pseudooceanicola</taxon>
    </lineage>
</organism>